<dbReference type="PANTHER" id="PTHR36914:SF2">
    <property type="entry name" value="TRANSMEMBRANE PROTEIN"/>
    <property type="match status" value="1"/>
</dbReference>
<sequence>MKLYCKFFTIILIILLTNSFDYFLQPQIFVYGESKKFDCGGIVCPKLKCKENEILYRWKATPIKSEMCCPVCKINCDLVECNDENCENGTFSILNELGCCSTCVNDCSIYECPPVECPNGSAPIKKETSCCLECL</sequence>
<accession>A0AAN7TX94</accession>
<organism evidence="2 3">
    <name type="scientific">Dictyostelium firmibasis</name>
    <dbReference type="NCBI Taxonomy" id="79012"/>
    <lineage>
        <taxon>Eukaryota</taxon>
        <taxon>Amoebozoa</taxon>
        <taxon>Evosea</taxon>
        <taxon>Eumycetozoa</taxon>
        <taxon>Dictyostelia</taxon>
        <taxon>Dictyosteliales</taxon>
        <taxon>Dictyosteliaceae</taxon>
        <taxon>Dictyostelium</taxon>
    </lineage>
</organism>
<name>A0AAN7TX94_9MYCE</name>
<evidence type="ECO:0000313" key="2">
    <source>
        <dbReference type="EMBL" id="KAK5577208.1"/>
    </source>
</evidence>
<gene>
    <name evidence="2" type="ORF">RB653_002148</name>
</gene>
<keyword evidence="1" id="KW-0732">Signal</keyword>
<evidence type="ECO:0000313" key="3">
    <source>
        <dbReference type="Proteomes" id="UP001344447"/>
    </source>
</evidence>
<dbReference type="PANTHER" id="PTHR36914">
    <property type="entry name" value="TRANSMEMBRANE PROTEIN-RELATED"/>
    <property type="match status" value="1"/>
</dbReference>
<reference evidence="2 3" key="1">
    <citation type="submission" date="2023-11" db="EMBL/GenBank/DDBJ databases">
        <title>Dfirmibasis_genome.</title>
        <authorList>
            <person name="Edelbroek B."/>
            <person name="Kjellin J."/>
            <person name="Jerlstrom-Hultqvist J."/>
            <person name="Soderbom F."/>
        </authorList>
    </citation>
    <scope>NUCLEOTIDE SEQUENCE [LARGE SCALE GENOMIC DNA]</scope>
    <source>
        <strain evidence="2 3">TNS-C-14</strain>
    </source>
</reference>
<feature type="chain" id="PRO_5042815920" evidence="1">
    <location>
        <begin position="20"/>
        <end position="135"/>
    </location>
</feature>
<proteinExistence type="predicted"/>
<comment type="caution">
    <text evidence="2">The sequence shown here is derived from an EMBL/GenBank/DDBJ whole genome shotgun (WGS) entry which is preliminary data.</text>
</comment>
<keyword evidence="3" id="KW-1185">Reference proteome</keyword>
<evidence type="ECO:0000256" key="1">
    <source>
        <dbReference type="SAM" id="SignalP"/>
    </source>
</evidence>
<protein>
    <submittedName>
        <fullName evidence="2">Uncharacterized protein</fullName>
    </submittedName>
</protein>
<dbReference type="Proteomes" id="UP001344447">
    <property type="component" value="Unassembled WGS sequence"/>
</dbReference>
<dbReference type="EMBL" id="JAVFKY010000004">
    <property type="protein sequence ID" value="KAK5577208.1"/>
    <property type="molecule type" value="Genomic_DNA"/>
</dbReference>
<dbReference type="AlphaFoldDB" id="A0AAN7TX94"/>
<feature type="signal peptide" evidence="1">
    <location>
        <begin position="1"/>
        <end position="19"/>
    </location>
</feature>